<dbReference type="SUPFAM" id="SSF51735">
    <property type="entry name" value="NAD(P)-binding Rossmann-fold domains"/>
    <property type="match status" value="1"/>
</dbReference>
<dbReference type="AlphaFoldDB" id="A0A848DFG5"/>
<dbReference type="EMBL" id="JAAXKZ010000017">
    <property type="protein sequence ID" value="NMH91390.1"/>
    <property type="molecule type" value="Genomic_DNA"/>
</dbReference>
<dbReference type="PRINTS" id="PR00081">
    <property type="entry name" value="GDHRDH"/>
</dbReference>
<evidence type="ECO:0000313" key="4">
    <source>
        <dbReference type="Proteomes" id="UP000586918"/>
    </source>
</evidence>
<dbReference type="Proteomes" id="UP000586918">
    <property type="component" value="Unassembled WGS sequence"/>
</dbReference>
<evidence type="ECO:0000313" key="3">
    <source>
        <dbReference type="EMBL" id="NMH91390.1"/>
    </source>
</evidence>
<comment type="similarity">
    <text evidence="1">Belongs to the short-chain dehydrogenases/reductases (SDR) family.</text>
</comment>
<dbReference type="PANTHER" id="PTHR43008:SF4">
    <property type="entry name" value="CHAIN DEHYDROGENASE, PUTATIVE (AFU_ORTHOLOGUE AFUA_4G08710)-RELATED"/>
    <property type="match status" value="1"/>
</dbReference>
<dbReference type="PROSITE" id="PS00061">
    <property type="entry name" value="ADH_SHORT"/>
    <property type="match status" value="1"/>
</dbReference>
<dbReference type="Gene3D" id="3.40.50.720">
    <property type="entry name" value="NAD(P)-binding Rossmann-like Domain"/>
    <property type="match status" value="1"/>
</dbReference>
<organism evidence="3 4">
    <name type="scientific">Pseudonocardia bannensis</name>
    <dbReference type="NCBI Taxonomy" id="630973"/>
    <lineage>
        <taxon>Bacteria</taxon>
        <taxon>Bacillati</taxon>
        <taxon>Actinomycetota</taxon>
        <taxon>Actinomycetes</taxon>
        <taxon>Pseudonocardiales</taxon>
        <taxon>Pseudonocardiaceae</taxon>
        <taxon>Pseudonocardia</taxon>
    </lineage>
</organism>
<protein>
    <submittedName>
        <fullName evidence="3">3-(Cis-5,6-dihydroxycyclohexa-1, 3-dien-1-yl)propanoate dehydrogenase</fullName>
        <ecNumber evidence="3">1.3.1.87</ecNumber>
    </submittedName>
</protein>
<gene>
    <name evidence="3" type="primary">hcaB</name>
    <name evidence="3" type="ORF">HF519_07265</name>
</gene>
<dbReference type="GO" id="GO:0050664">
    <property type="term" value="F:oxidoreductase activity, acting on NAD(P)H, oxygen as acceptor"/>
    <property type="evidence" value="ECO:0007669"/>
    <property type="project" value="TreeGrafter"/>
</dbReference>
<accession>A0A848DFG5</accession>
<dbReference type="EC" id="1.3.1.87" evidence="3"/>
<dbReference type="InterPro" id="IPR036291">
    <property type="entry name" value="NAD(P)-bd_dom_sf"/>
</dbReference>
<evidence type="ECO:0000256" key="1">
    <source>
        <dbReference type="ARBA" id="ARBA00006484"/>
    </source>
</evidence>
<dbReference type="GO" id="GO:0018498">
    <property type="term" value="F:2,3-dihydroxy-2,3-dihydro-phenylpropionate dehydrogenase activity"/>
    <property type="evidence" value="ECO:0007669"/>
    <property type="project" value="UniProtKB-EC"/>
</dbReference>
<dbReference type="InterPro" id="IPR002347">
    <property type="entry name" value="SDR_fam"/>
</dbReference>
<comment type="caution">
    <text evidence="3">The sequence shown here is derived from an EMBL/GenBank/DDBJ whole genome shotgun (WGS) entry which is preliminary data.</text>
</comment>
<proteinExistence type="inferred from homology"/>
<dbReference type="PANTHER" id="PTHR43008">
    <property type="entry name" value="BENZIL REDUCTASE"/>
    <property type="match status" value="1"/>
</dbReference>
<name>A0A848DFG5_9PSEU</name>
<dbReference type="Pfam" id="PF00106">
    <property type="entry name" value="adh_short"/>
    <property type="match status" value="1"/>
</dbReference>
<sequence>MGWLDGAVAMITGGGSGLGHALVRRFVEEGARVAVLERDADKVAQLRQDFPSDVVAVEGDVSSLASNQQAVAAAVEAYGRLDTFVGNAGVWDGSVSIVDLPAEGLDAAFDTVFSVNVKGYLMGAKASYPELLKTHGNMIFTLSNAAFHTDGGGPLYTASKHAGLGLVSQLAFELAPKIRVNGVAPGPFNSDLRGPVSLGLDGASLTDGRTAEDIAPLLPLDYSPTAEDYTGMYVVLASNANSATTTGAVMQSDGGLRVRGIGRVSGGRHL</sequence>
<keyword evidence="4" id="KW-1185">Reference proteome</keyword>
<dbReference type="InterPro" id="IPR020904">
    <property type="entry name" value="Sc_DH/Rdtase_CS"/>
</dbReference>
<reference evidence="3 4" key="1">
    <citation type="submission" date="2020-04" db="EMBL/GenBank/DDBJ databases">
        <authorList>
            <person name="Klaysubun C."/>
            <person name="Duangmal K."/>
            <person name="Lipun K."/>
        </authorList>
    </citation>
    <scope>NUCLEOTIDE SEQUENCE [LARGE SCALE GENOMIC DNA]</scope>
    <source>
        <strain evidence="3 4">DSM 45300</strain>
    </source>
</reference>
<dbReference type="RefSeq" id="WP_169411398.1">
    <property type="nucleotide sequence ID" value="NZ_JAAXKZ010000017.1"/>
</dbReference>
<keyword evidence="2 3" id="KW-0560">Oxidoreductase</keyword>
<evidence type="ECO:0000256" key="2">
    <source>
        <dbReference type="ARBA" id="ARBA00023002"/>
    </source>
</evidence>
<dbReference type="NCBIfam" id="NF004849">
    <property type="entry name" value="PRK06200.1"/>
    <property type="match status" value="1"/>
</dbReference>